<dbReference type="NCBIfam" id="NF009008">
    <property type="entry name" value="PRK12354.1"/>
    <property type="match status" value="1"/>
</dbReference>
<protein>
    <recommendedName>
        <fullName evidence="4">Carbamate kinase</fullName>
    </recommendedName>
</protein>
<dbReference type="InterPro" id="IPR036393">
    <property type="entry name" value="AceGlu_kinase-like_sf"/>
</dbReference>
<dbReference type="FunFam" id="3.40.1160.10:FF:000007">
    <property type="entry name" value="Carbamate kinase"/>
    <property type="match status" value="1"/>
</dbReference>
<feature type="domain" description="Aspartate/glutamate/uridylate kinase" evidence="5">
    <location>
        <begin position="1"/>
        <end position="282"/>
    </location>
</feature>
<evidence type="ECO:0000256" key="2">
    <source>
        <dbReference type="ARBA" id="ARBA00022679"/>
    </source>
</evidence>
<evidence type="ECO:0000259" key="5">
    <source>
        <dbReference type="Pfam" id="PF00696"/>
    </source>
</evidence>
<dbReference type="PANTHER" id="PTHR30409:SF1">
    <property type="entry name" value="CARBAMATE KINASE-RELATED"/>
    <property type="match status" value="1"/>
</dbReference>
<dbReference type="PANTHER" id="PTHR30409">
    <property type="entry name" value="CARBAMATE KINASE"/>
    <property type="match status" value="1"/>
</dbReference>
<proteinExistence type="inferred from homology"/>
<dbReference type="Pfam" id="PF00696">
    <property type="entry name" value="AA_kinase"/>
    <property type="match status" value="1"/>
</dbReference>
<evidence type="ECO:0000313" key="6">
    <source>
        <dbReference type="EMBL" id="RAS17368.1"/>
    </source>
</evidence>
<sequence>MRIVVALGGNALLRRGEHPSVEAQRENVRRAAAQLAEIASGNSLVIVHGNGPQVGLLASQGMSMPEDERFPLDVLDAETEGLVGYLLELELRNSLLGQRVCTSMLTMVEVNPDDPAFALPDKPIGAMYSQADANTATREKGWTMALDGPAYRRVVASPKPVRILQIQPVRWLLAHGSIVICAGGGGIPVVAGTSGSYRGVEAVIDKDRSAALLAREIEADLFVIATDVGGLYLDWGTVSQRPVRRASPDALGKLGFAAGSMGPKVEAACEFAIRTRNRAVIGSLDDIGKMVAGTAGTAGTSILLGQAQIEEGPGDIDVRSNESPEPIT</sequence>
<gene>
    <name evidence="6" type="ORF">BX591_1464</name>
</gene>
<dbReference type="PRINTS" id="PR01469">
    <property type="entry name" value="CARBMTKINASE"/>
</dbReference>
<dbReference type="EMBL" id="QLTK01000046">
    <property type="protein sequence ID" value="RAS17368.1"/>
    <property type="molecule type" value="Genomic_DNA"/>
</dbReference>
<dbReference type="PIRSF" id="PIRSF000723">
    <property type="entry name" value="Carbamate_kin"/>
    <property type="match status" value="1"/>
</dbReference>
<dbReference type="GO" id="GO:0005829">
    <property type="term" value="C:cytosol"/>
    <property type="evidence" value="ECO:0007669"/>
    <property type="project" value="TreeGrafter"/>
</dbReference>
<dbReference type="GO" id="GO:0008804">
    <property type="term" value="F:carbamate kinase activity"/>
    <property type="evidence" value="ECO:0007669"/>
    <property type="project" value="InterPro"/>
</dbReference>
<evidence type="ECO:0000313" key="7">
    <source>
        <dbReference type="Proteomes" id="UP000248918"/>
    </source>
</evidence>
<dbReference type="Proteomes" id="UP000248918">
    <property type="component" value="Unassembled WGS sequence"/>
</dbReference>
<evidence type="ECO:0000256" key="4">
    <source>
        <dbReference type="PIRNR" id="PIRNR000723"/>
    </source>
</evidence>
<organism evidence="6 7">
    <name type="scientific">Paraburkholderia bryophila</name>
    <dbReference type="NCBI Taxonomy" id="420952"/>
    <lineage>
        <taxon>Bacteria</taxon>
        <taxon>Pseudomonadati</taxon>
        <taxon>Pseudomonadota</taxon>
        <taxon>Betaproteobacteria</taxon>
        <taxon>Burkholderiales</taxon>
        <taxon>Burkholderiaceae</taxon>
        <taxon>Paraburkholderia</taxon>
    </lineage>
</organism>
<dbReference type="CDD" id="cd04235">
    <property type="entry name" value="AAK_CK"/>
    <property type="match status" value="1"/>
</dbReference>
<accession>A0A329B9N1</accession>
<evidence type="ECO:0000256" key="1">
    <source>
        <dbReference type="ARBA" id="ARBA00011066"/>
    </source>
</evidence>
<reference evidence="6 7" key="1">
    <citation type="submission" date="2018-06" db="EMBL/GenBank/DDBJ databases">
        <title>Genomic Encyclopedia of Type Strains, Phase III (KMG-III): the genomes of soil and plant-associated and newly described type strains.</title>
        <authorList>
            <person name="Whitman W."/>
        </authorList>
    </citation>
    <scope>NUCLEOTIDE SEQUENCE [LARGE SCALE GENOMIC DNA]</scope>
    <source>
        <strain evidence="6 7">LMG 23644</strain>
    </source>
</reference>
<keyword evidence="3 4" id="KW-0418">Kinase</keyword>
<dbReference type="GO" id="GO:0019546">
    <property type="term" value="P:L-arginine deiminase pathway"/>
    <property type="evidence" value="ECO:0007669"/>
    <property type="project" value="TreeGrafter"/>
</dbReference>
<evidence type="ECO:0000256" key="3">
    <source>
        <dbReference type="ARBA" id="ARBA00022777"/>
    </source>
</evidence>
<name>A0A329B9N1_9BURK</name>
<dbReference type="SUPFAM" id="SSF53633">
    <property type="entry name" value="Carbamate kinase-like"/>
    <property type="match status" value="1"/>
</dbReference>
<dbReference type="InterPro" id="IPR001048">
    <property type="entry name" value="Asp/Glu/Uridylate_kinase"/>
</dbReference>
<dbReference type="Gene3D" id="3.40.1160.10">
    <property type="entry name" value="Acetylglutamate kinase-like"/>
    <property type="match status" value="1"/>
</dbReference>
<dbReference type="InterPro" id="IPR003964">
    <property type="entry name" value="Carb_kinase"/>
</dbReference>
<keyword evidence="2 4" id="KW-0808">Transferase</keyword>
<dbReference type="RefSeq" id="WP_111935714.1">
    <property type="nucleotide sequence ID" value="NZ_CADFFP010000044.1"/>
</dbReference>
<dbReference type="OrthoDB" id="9766717at2"/>
<comment type="caution">
    <text evidence="6">The sequence shown here is derived from an EMBL/GenBank/DDBJ whole genome shotgun (WGS) entry which is preliminary data.</text>
</comment>
<dbReference type="AlphaFoldDB" id="A0A329B9N1"/>
<comment type="similarity">
    <text evidence="1 4">Belongs to the carbamate kinase family.</text>
</comment>